<feature type="repeat" description="PPR" evidence="2">
    <location>
        <begin position="103"/>
        <end position="138"/>
    </location>
</feature>
<dbReference type="InterPro" id="IPR002885">
    <property type="entry name" value="PPR_rpt"/>
</dbReference>
<organism evidence="3 4">
    <name type="scientific">Aristolochia fimbriata</name>
    <name type="common">White veined hardy Dutchman's pipe vine</name>
    <dbReference type="NCBI Taxonomy" id="158543"/>
    <lineage>
        <taxon>Eukaryota</taxon>
        <taxon>Viridiplantae</taxon>
        <taxon>Streptophyta</taxon>
        <taxon>Embryophyta</taxon>
        <taxon>Tracheophyta</taxon>
        <taxon>Spermatophyta</taxon>
        <taxon>Magnoliopsida</taxon>
        <taxon>Magnoliidae</taxon>
        <taxon>Piperales</taxon>
        <taxon>Aristolochiaceae</taxon>
        <taxon>Aristolochia</taxon>
    </lineage>
</organism>
<evidence type="ECO:0000256" key="2">
    <source>
        <dbReference type="PROSITE-ProRule" id="PRU00708"/>
    </source>
</evidence>
<sequence>MKRHLLPRQCRLITWDFHRRPQQFSISRLVSGMCTSEESTLIRQLEISMQHRDVHSAMAVHAHLVKLQSPTSISLWNKVLNVYCQCRQFGPLHQLFEDMPQRDITSFNTMISAYARRENRGAEPVRFFSRMQEENISPNFITLSALLASCAALGSREQIHARATKTGLNSNKFVGSSLVDGYSKCMRLESAMKAFDDIALLDLISWNIIIDGCVINGSEADALRIFSRMREEGIGFDCFTLTSILKICMDPKQLHQGMQIHACVVKVGLNLETPVGNALITMYSKCHKETEPAKRVFSILPQPNIITWTAILSGCVQKGQCREAIGFYEEMVTEGVKESEFSFASILPACSSLASLKQGMQVHARIAKLECGSDTVVVNALIDMYAKCGSLEEAQQAFWTMKNRDVVSWTIMITAFAKHGKGLDALETFEEMERQGFKPDGITFLGVLSACSYSGLVEEGLMVFHKMVDYGVKPKKEHYTSVVDILGRAGRLKEAEKFISDMGIEQDASVWEALLGACQIHGEHELGEKSAQYVMKLEPEKEGPYVGISNIYAKREMWQHKYEVRKRLDESGLRKESGNSWMGYEQQV</sequence>
<dbReference type="EMBL" id="JAINDJ010000002">
    <property type="protein sequence ID" value="KAG9458746.1"/>
    <property type="molecule type" value="Genomic_DNA"/>
</dbReference>
<dbReference type="FunFam" id="1.25.40.10:FF:000343">
    <property type="entry name" value="Pentatricopeptide repeat-containing protein At3g58590"/>
    <property type="match status" value="1"/>
</dbReference>
<dbReference type="InterPro" id="IPR046960">
    <property type="entry name" value="PPR_At4g14850-like_plant"/>
</dbReference>
<evidence type="ECO:0000256" key="1">
    <source>
        <dbReference type="ARBA" id="ARBA00022737"/>
    </source>
</evidence>
<feature type="repeat" description="PPR" evidence="2">
    <location>
        <begin position="440"/>
        <end position="474"/>
    </location>
</feature>
<dbReference type="Pfam" id="PF01535">
    <property type="entry name" value="PPR"/>
    <property type="match status" value="3"/>
</dbReference>
<dbReference type="PANTHER" id="PTHR47926:SF341">
    <property type="entry name" value="PENTATRICOPEPTIDE REPEAT-CONTAINING PROTEIN"/>
    <property type="match status" value="1"/>
</dbReference>
<dbReference type="Pfam" id="PF20431">
    <property type="entry name" value="E_motif"/>
    <property type="match status" value="1"/>
</dbReference>
<evidence type="ECO:0000313" key="3">
    <source>
        <dbReference type="EMBL" id="KAG9458746.1"/>
    </source>
</evidence>
<dbReference type="InterPro" id="IPR046848">
    <property type="entry name" value="E_motif"/>
</dbReference>
<evidence type="ECO:0000313" key="4">
    <source>
        <dbReference type="Proteomes" id="UP000825729"/>
    </source>
</evidence>
<dbReference type="Gene3D" id="1.25.40.10">
    <property type="entry name" value="Tetratricopeptide repeat domain"/>
    <property type="match status" value="4"/>
</dbReference>
<comment type="caution">
    <text evidence="3">The sequence shown here is derived from an EMBL/GenBank/DDBJ whole genome shotgun (WGS) entry which is preliminary data.</text>
</comment>
<dbReference type="Proteomes" id="UP000825729">
    <property type="component" value="Unassembled WGS sequence"/>
</dbReference>
<reference evidence="3 4" key="1">
    <citation type="submission" date="2021-07" db="EMBL/GenBank/DDBJ databases">
        <title>The Aristolochia fimbriata genome: insights into angiosperm evolution, floral development and chemical biosynthesis.</title>
        <authorList>
            <person name="Jiao Y."/>
        </authorList>
    </citation>
    <scope>NUCLEOTIDE SEQUENCE [LARGE SCALE GENOMIC DNA]</scope>
    <source>
        <strain evidence="3">IBCAS-2021</strain>
        <tissue evidence="3">Leaf</tissue>
    </source>
</reference>
<dbReference type="AlphaFoldDB" id="A0AAV7FFZ1"/>
<keyword evidence="1" id="KW-0677">Repeat</keyword>
<proteinExistence type="predicted"/>
<protein>
    <recommendedName>
        <fullName evidence="5">Pentatricopeptide repeat-containing protein</fullName>
    </recommendedName>
</protein>
<dbReference type="PANTHER" id="PTHR47926">
    <property type="entry name" value="PENTATRICOPEPTIDE REPEAT-CONTAINING PROTEIN"/>
    <property type="match status" value="1"/>
</dbReference>
<feature type="repeat" description="PPR" evidence="2">
    <location>
        <begin position="304"/>
        <end position="338"/>
    </location>
</feature>
<dbReference type="GO" id="GO:0009451">
    <property type="term" value="P:RNA modification"/>
    <property type="evidence" value="ECO:0007669"/>
    <property type="project" value="InterPro"/>
</dbReference>
<feature type="repeat" description="PPR" evidence="2">
    <location>
        <begin position="405"/>
        <end position="439"/>
    </location>
</feature>
<dbReference type="FunFam" id="1.25.40.10:FF:000351">
    <property type="entry name" value="Pentatricopeptide repeat-containing protein"/>
    <property type="match status" value="1"/>
</dbReference>
<dbReference type="InterPro" id="IPR011990">
    <property type="entry name" value="TPR-like_helical_dom_sf"/>
</dbReference>
<feature type="repeat" description="PPR" evidence="2">
    <location>
        <begin position="374"/>
        <end position="404"/>
    </location>
</feature>
<dbReference type="FunFam" id="1.25.40.10:FF:000090">
    <property type="entry name" value="Pentatricopeptide repeat-containing protein, chloroplastic"/>
    <property type="match status" value="1"/>
</dbReference>
<dbReference type="NCBIfam" id="TIGR00756">
    <property type="entry name" value="PPR"/>
    <property type="match status" value="4"/>
</dbReference>
<dbReference type="Pfam" id="PF13041">
    <property type="entry name" value="PPR_2"/>
    <property type="match status" value="3"/>
</dbReference>
<gene>
    <name evidence="3" type="ORF">H6P81_003254</name>
</gene>
<name>A0AAV7FFZ1_ARIFI</name>
<accession>A0AAV7FFZ1</accession>
<evidence type="ECO:0008006" key="5">
    <source>
        <dbReference type="Google" id="ProtNLM"/>
    </source>
</evidence>
<feature type="repeat" description="PPR" evidence="2">
    <location>
        <begin position="202"/>
        <end position="236"/>
    </location>
</feature>
<dbReference type="GO" id="GO:0003723">
    <property type="term" value="F:RNA binding"/>
    <property type="evidence" value="ECO:0007669"/>
    <property type="project" value="InterPro"/>
</dbReference>
<dbReference type="PROSITE" id="PS51375">
    <property type="entry name" value="PPR"/>
    <property type="match status" value="6"/>
</dbReference>
<keyword evidence="4" id="KW-1185">Reference proteome</keyword>